<dbReference type="InterPro" id="IPR027417">
    <property type="entry name" value="P-loop_NTPase"/>
</dbReference>
<organism evidence="6 7">
    <name type="scientific">Leptolyngbya subtilissima DQ-A4</name>
    <dbReference type="NCBI Taxonomy" id="2933933"/>
    <lineage>
        <taxon>Bacteria</taxon>
        <taxon>Bacillati</taxon>
        <taxon>Cyanobacteriota</taxon>
        <taxon>Cyanophyceae</taxon>
        <taxon>Leptolyngbyales</taxon>
        <taxon>Leptolyngbyaceae</taxon>
        <taxon>Leptolyngbya group</taxon>
        <taxon>Leptolyngbya</taxon>
    </lineage>
</organism>
<dbReference type="CDD" id="cd10147">
    <property type="entry name" value="Wzt_C-like"/>
    <property type="match status" value="1"/>
</dbReference>
<gene>
    <name evidence="6" type="ORF">NC992_02185</name>
</gene>
<dbReference type="InterPro" id="IPR050683">
    <property type="entry name" value="Bact_Polysacc_Export_ATP-bd"/>
</dbReference>
<keyword evidence="3" id="KW-0547">Nucleotide-binding</keyword>
<sequence length="661" mass="73594">MTKEIVISLQNVSKVYKRYYQPVDRLKEILLPGKPRAEEFWALQNVNMEIAQGESLGIIGRNGSGKSTLLQIIAGTLTPTTGEVKVNGRMSALLELGSGFNPEFTGRQNVFFNGRLLGLTQEEVEGKFDEIAAFADIGDFLDQPVKTYSSGMFIRLAFSVAVNVDPQILIVDEALAVGDVFFQQKCFGKMRQLKASGSNLLFVSHDSSAIYKLCSRAVLLENGHLILDSQPRQVIDLYEAKVLKEADQDSDSLGVNMIFETSQPKDNPDLQDVIEGMPENVEEIKLHRSDVTIRSVQLLNGEGKTIRTPAIDQPVRLVINIQFHKAFEDPHVGFKVRDRTGLDLFMTNTYIMNKSLGAVTAGEIIEVGFSFSISIGEGAYTVTIGVADSGYGEGSFRTILIYAHNALSFKVLRNPEKPVWFGIASLQPKLTVKRSQSTISHSNEIPSLEIITPLPPAKAYVDDQLFALLQPYTLCSRGRLENIARLSAQLNNQNIPGDFVECGTYKGGSAALLSRFLNLERQLWLYDSFQGMPPTSAKDGKDAANWVGKCVAEISDVREILGYVSAPVEKCHIKPGWFQATFHQPLPKQVALLHCDADWYESVILVLNTFYDRIPRGGCIILDDFGYWQGCREAFYDFCKQRDEKPLLERVGSTQAYWIKT</sequence>
<evidence type="ECO:0000256" key="1">
    <source>
        <dbReference type="ARBA" id="ARBA00005417"/>
    </source>
</evidence>
<accession>A0ABV0JYU4</accession>
<dbReference type="InterPro" id="IPR003593">
    <property type="entry name" value="AAA+_ATPase"/>
</dbReference>
<proteinExistence type="inferred from homology"/>
<dbReference type="InterPro" id="IPR029439">
    <property type="entry name" value="Wzt_C"/>
</dbReference>
<dbReference type="Pfam" id="PF00005">
    <property type="entry name" value="ABC_tran"/>
    <property type="match status" value="1"/>
</dbReference>
<evidence type="ECO:0000313" key="7">
    <source>
        <dbReference type="Proteomes" id="UP001482513"/>
    </source>
</evidence>
<dbReference type="Proteomes" id="UP001482513">
    <property type="component" value="Unassembled WGS sequence"/>
</dbReference>
<reference evidence="6 7" key="1">
    <citation type="submission" date="2022-04" db="EMBL/GenBank/DDBJ databases">
        <title>Positive selection, recombination, and allopatry shape intraspecific diversity of widespread and dominant cyanobacteria.</title>
        <authorList>
            <person name="Wei J."/>
            <person name="Shu W."/>
            <person name="Hu C."/>
        </authorList>
    </citation>
    <scope>NUCLEOTIDE SEQUENCE [LARGE SCALE GENOMIC DNA]</scope>
    <source>
        <strain evidence="6 7">DQ-A4</strain>
    </source>
</reference>
<name>A0ABV0JYU4_9CYAN</name>
<dbReference type="RefSeq" id="WP_190698785.1">
    <property type="nucleotide sequence ID" value="NZ_JAMPKX010000001.1"/>
</dbReference>
<dbReference type="InterPro" id="IPR008884">
    <property type="entry name" value="TylF_MeTrfase"/>
</dbReference>
<comment type="caution">
    <text evidence="6">The sequence shown here is derived from an EMBL/GenBank/DDBJ whole genome shotgun (WGS) entry which is preliminary data.</text>
</comment>
<evidence type="ECO:0000256" key="4">
    <source>
        <dbReference type="ARBA" id="ARBA00022840"/>
    </source>
</evidence>
<dbReference type="Gene3D" id="3.40.50.300">
    <property type="entry name" value="P-loop containing nucleotide triphosphate hydrolases"/>
    <property type="match status" value="1"/>
</dbReference>
<protein>
    <submittedName>
        <fullName evidence="6">Wzt carbohydrate-binding domain-containing protein</fullName>
    </submittedName>
</protein>
<comment type="similarity">
    <text evidence="1">Belongs to the ABC transporter superfamily.</text>
</comment>
<dbReference type="InterPro" id="IPR003439">
    <property type="entry name" value="ABC_transporter-like_ATP-bd"/>
</dbReference>
<dbReference type="Gene3D" id="2.70.50.60">
    <property type="entry name" value="abc- transporter (atp binding component) like domain"/>
    <property type="match status" value="1"/>
</dbReference>
<dbReference type="SUPFAM" id="SSF53335">
    <property type="entry name" value="S-adenosyl-L-methionine-dependent methyltransferases"/>
    <property type="match status" value="1"/>
</dbReference>
<evidence type="ECO:0000313" key="6">
    <source>
        <dbReference type="EMBL" id="MEP0945671.1"/>
    </source>
</evidence>
<dbReference type="Pfam" id="PF14524">
    <property type="entry name" value="Wzt_C"/>
    <property type="match status" value="1"/>
</dbReference>
<dbReference type="PANTHER" id="PTHR46743:SF2">
    <property type="entry name" value="TEICHOIC ACIDS EXPORT ATP-BINDING PROTEIN TAGH"/>
    <property type="match status" value="1"/>
</dbReference>
<keyword evidence="4" id="KW-0067">ATP-binding</keyword>
<dbReference type="EMBL" id="JAMPKX010000001">
    <property type="protein sequence ID" value="MEP0945671.1"/>
    <property type="molecule type" value="Genomic_DNA"/>
</dbReference>
<dbReference type="CDD" id="cd03220">
    <property type="entry name" value="ABC_KpsT_Wzt"/>
    <property type="match status" value="1"/>
</dbReference>
<dbReference type="InterPro" id="IPR029063">
    <property type="entry name" value="SAM-dependent_MTases_sf"/>
</dbReference>
<dbReference type="SMART" id="SM00382">
    <property type="entry name" value="AAA"/>
    <property type="match status" value="1"/>
</dbReference>
<dbReference type="InterPro" id="IPR015860">
    <property type="entry name" value="ABC_transpr_TagH-like"/>
</dbReference>
<keyword evidence="2" id="KW-0813">Transport</keyword>
<dbReference type="SUPFAM" id="SSF52540">
    <property type="entry name" value="P-loop containing nucleoside triphosphate hydrolases"/>
    <property type="match status" value="1"/>
</dbReference>
<dbReference type="PANTHER" id="PTHR46743">
    <property type="entry name" value="TEICHOIC ACIDS EXPORT ATP-BINDING PROTEIN TAGH"/>
    <property type="match status" value="1"/>
</dbReference>
<dbReference type="Gene3D" id="3.40.50.150">
    <property type="entry name" value="Vaccinia Virus protein VP39"/>
    <property type="match status" value="1"/>
</dbReference>
<feature type="domain" description="ABC transporter" evidence="5">
    <location>
        <begin position="7"/>
        <end position="247"/>
    </location>
</feature>
<dbReference type="PROSITE" id="PS50893">
    <property type="entry name" value="ABC_TRANSPORTER_2"/>
    <property type="match status" value="1"/>
</dbReference>
<keyword evidence="7" id="KW-1185">Reference proteome</keyword>
<evidence type="ECO:0000256" key="2">
    <source>
        <dbReference type="ARBA" id="ARBA00022448"/>
    </source>
</evidence>
<evidence type="ECO:0000256" key="3">
    <source>
        <dbReference type="ARBA" id="ARBA00022741"/>
    </source>
</evidence>
<dbReference type="Pfam" id="PF05711">
    <property type="entry name" value="TylF"/>
    <property type="match status" value="1"/>
</dbReference>
<evidence type="ECO:0000259" key="5">
    <source>
        <dbReference type="PROSITE" id="PS50893"/>
    </source>
</evidence>